<organism evidence="1 2">
    <name type="scientific">Paralvinella palmiformis</name>
    <dbReference type="NCBI Taxonomy" id="53620"/>
    <lineage>
        <taxon>Eukaryota</taxon>
        <taxon>Metazoa</taxon>
        <taxon>Spiralia</taxon>
        <taxon>Lophotrochozoa</taxon>
        <taxon>Annelida</taxon>
        <taxon>Polychaeta</taxon>
        <taxon>Sedentaria</taxon>
        <taxon>Canalipalpata</taxon>
        <taxon>Terebellida</taxon>
        <taxon>Terebelliformia</taxon>
        <taxon>Alvinellidae</taxon>
        <taxon>Paralvinella</taxon>
    </lineage>
</organism>
<dbReference type="SUPFAM" id="SSF53098">
    <property type="entry name" value="Ribonuclease H-like"/>
    <property type="match status" value="1"/>
</dbReference>
<evidence type="ECO:0000313" key="2">
    <source>
        <dbReference type="Proteomes" id="UP001208570"/>
    </source>
</evidence>
<dbReference type="InterPro" id="IPR012337">
    <property type="entry name" value="RNaseH-like_sf"/>
</dbReference>
<dbReference type="AlphaFoldDB" id="A0AAD9N7I7"/>
<dbReference type="GO" id="GO:0006357">
    <property type="term" value="P:regulation of transcription by RNA polymerase II"/>
    <property type="evidence" value="ECO:0007669"/>
    <property type="project" value="TreeGrafter"/>
</dbReference>
<dbReference type="Proteomes" id="UP001208570">
    <property type="component" value="Unassembled WGS sequence"/>
</dbReference>
<comment type="caution">
    <text evidence="1">The sequence shown here is derived from an EMBL/GenBank/DDBJ whole genome shotgun (WGS) entry which is preliminary data.</text>
</comment>
<dbReference type="PANTHER" id="PTHR46169:SF29">
    <property type="entry name" value="DNA REPLICATION-RELATED ELEMENT FACTOR, ISOFORM A"/>
    <property type="match status" value="1"/>
</dbReference>
<protein>
    <submittedName>
        <fullName evidence="1">Uncharacterized protein</fullName>
    </submittedName>
</protein>
<evidence type="ECO:0000313" key="1">
    <source>
        <dbReference type="EMBL" id="KAK2156999.1"/>
    </source>
</evidence>
<sequence>MSSVKLACVRFLGRHTTDNIQKHYEDTMAKYQISNKVSYNVTDSVSNMLKAFLLNLPGFVSIPGDEQDYDDQNSLTDEEMDRTALDHLPDRIPCFAHTLQLVVKDGLKVADQLTKNLRKTSTIVSDVRKSTLATDLLGGEHCLQTANAIRWNSLLKMIWSVLRVPENKLNSFNIDTKVTTYDRNILSEACDILHHSWKSHTLYSMIRQSRPVL</sequence>
<keyword evidence="2" id="KW-1185">Reference proteome</keyword>
<gene>
    <name evidence="1" type="ORF">LSH36_201g05082</name>
</gene>
<reference evidence="1" key="1">
    <citation type="journal article" date="2023" name="Mol. Biol. Evol.">
        <title>Third-Generation Sequencing Reveals the Adaptive Role of the Epigenome in Three Deep-Sea Polychaetes.</title>
        <authorList>
            <person name="Perez M."/>
            <person name="Aroh O."/>
            <person name="Sun Y."/>
            <person name="Lan Y."/>
            <person name="Juniper S.K."/>
            <person name="Young C.R."/>
            <person name="Angers B."/>
            <person name="Qian P.Y."/>
        </authorList>
    </citation>
    <scope>NUCLEOTIDE SEQUENCE</scope>
    <source>
        <strain evidence="1">P08H-3</strain>
    </source>
</reference>
<dbReference type="GO" id="GO:0005634">
    <property type="term" value="C:nucleus"/>
    <property type="evidence" value="ECO:0007669"/>
    <property type="project" value="TreeGrafter"/>
</dbReference>
<dbReference type="PANTHER" id="PTHR46169">
    <property type="entry name" value="DNA REPLICATION-RELATED ELEMENT FACTOR, ISOFORM A"/>
    <property type="match status" value="1"/>
</dbReference>
<proteinExistence type="predicted"/>
<dbReference type="InterPro" id="IPR052717">
    <property type="entry name" value="Vacuolar_transposase_reg"/>
</dbReference>
<dbReference type="EMBL" id="JAODUP010000201">
    <property type="protein sequence ID" value="KAK2156999.1"/>
    <property type="molecule type" value="Genomic_DNA"/>
</dbReference>
<name>A0AAD9N7I7_9ANNE</name>
<accession>A0AAD9N7I7</accession>